<organism evidence="1">
    <name type="scientific">marine sediment metagenome</name>
    <dbReference type="NCBI Taxonomy" id="412755"/>
    <lineage>
        <taxon>unclassified sequences</taxon>
        <taxon>metagenomes</taxon>
        <taxon>ecological metagenomes</taxon>
    </lineage>
</organism>
<dbReference type="Gene3D" id="3.30.428.10">
    <property type="entry name" value="HIT-like"/>
    <property type="match status" value="1"/>
</dbReference>
<reference evidence="1" key="1">
    <citation type="journal article" date="2014" name="Front. Microbiol.">
        <title>High frequency of phylogenetically diverse reductive dehalogenase-homologous genes in deep subseafloor sedimentary metagenomes.</title>
        <authorList>
            <person name="Kawai M."/>
            <person name="Futagami T."/>
            <person name="Toyoda A."/>
            <person name="Takaki Y."/>
            <person name="Nishi S."/>
            <person name="Hori S."/>
            <person name="Arai W."/>
            <person name="Tsubouchi T."/>
            <person name="Morono Y."/>
            <person name="Uchiyama I."/>
            <person name="Ito T."/>
            <person name="Fujiyama A."/>
            <person name="Inagaki F."/>
            <person name="Takami H."/>
        </authorList>
    </citation>
    <scope>NUCLEOTIDE SEQUENCE</scope>
    <source>
        <strain evidence="1">Expedition CK06-06</strain>
    </source>
</reference>
<feature type="non-terminal residue" evidence="1">
    <location>
        <position position="56"/>
    </location>
</feature>
<evidence type="ECO:0008006" key="2">
    <source>
        <dbReference type="Google" id="ProtNLM"/>
    </source>
</evidence>
<dbReference type="EMBL" id="BARS01005598">
    <property type="protein sequence ID" value="GAF75845.1"/>
    <property type="molecule type" value="Genomic_DNA"/>
</dbReference>
<dbReference type="AlphaFoldDB" id="X0TIA6"/>
<gene>
    <name evidence="1" type="ORF">S01H1_10984</name>
</gene>
<accession>X0TIA6</accession>
<sequence length="56" mass="6809">MKYSEFIKSLKKCPFCNFRKDWIIKENKHAFLTLSRAPDKKDHFLIIPKKHFLKIS</sequence>
<name>X0TIA6_9ZZZZ</name>
<proteinExistence type="predicted"/>
<comment type="caution">
    <text evidence="1">The sequence shown here is derived from an EMBL/GenBank/DDBJ whole genome shotgun (WGS) entry which is preliminary data.</text>
</comment>
<dbReference type="SUPFAM" id="SSF54197">
    <property type="entry name" value="HIT-like"/>
    <property type="match status" value="1"/>
</dbReference>
<protein>
    <recommendedName>
        <fullName evidence="2">HIT domain-containing protein</fullName>
    </recommendedName>
</protein>
<evidence type="ECO:0000313" key="1">
    <source>
        <dbReference type="EMBL" id="GAF75845.1"/>
    </source>
</evidence>
<dbReference type="InterPro" id="IPR036265">
    <property type="entry name" value="HIT-like_sf"/>
</dbReference>